<name>A0A0A1WEV4_ZEUCU</name>
<dbReference type="GO" id="GO:0062129">
    <property type="term" value="C:chitin-based extracellular matrix"/>
    <property type="evidence" value="ECO:0007669"/>
    <property type="project" value="TreeGrafter"/>
</dbReference>
<evidence type="ECO:0000256" key="3">
    <source>
        <dbReference type="SAM" id="SignalP"/>
    </source>
</evidence>
<evidence type="ECO:0000313" key="4">
    <source>
        <dbReference type="EMBL" id="JAC96942.1"/>
    </source>
</evidence>
<gene>
    <name evidence="4" type="primary">Lcp65Ag1_3</name>
    <name evidence="4" type="ORF">g.4950</name>
</gene>
<dbReference type="PROSITE" id="PS00233">
    <property type="entry name" value="CHIT_BIND_RR_1"/>
    <property type="match status" value="1"/>
</dbReference>
<dbReference type="InterPro" id="IPR000618">
    <property type="entry name" value="Insect_cuticle"/>
</dbReference>
<reference evidence="4" key="2">
    <citation type="journal article" date="2015" name="Gigascience">
        <title>Reconstructing a comprehensive transcriptome assembly of a white-pupal translocated strain of the pest fruit fly Bactrocera cucurbitae.</title>
        <authorList>
            <person name="Sim S.B."/>
            <person name="Calla B."/>
            <person name="Hall B."/>
            <person name="DeRego T."/>
            <person name="Geib S.M."/>
        </authorList>
    </citation>
    <scope>NUCLEOTIDE SEQUENCE</scope>
</reference>
<dbReference type="PANTHER" id="PTHR10380:SF218">
    <property type="entry name" value="ADULT CUTICLE PROTEIN 65AA-RELATED"/>
    <property type="match status" value="1"/>
</dbReference>
<dbReference type="InterPro" id="IPR031311">
    <property type="entry name" value="CHIT_BIND_RR_consensus"/>
</dbReference>
<evidence type="ECO:0000256" key="1">
    <source>
        <dbReference type="ARBA" id="ARBA00022460"/>
    </source>
</evidence>
<dbReference type="PROSITE" id="PS51155">
    <property type="entry name" value="CHIT_BIND_RR_2"/>
    <property type="match status" value="1"/>
</dbReference>
<dbReference type="OrthoDB" id="7255276at2759"/>
<dbReference type="PANTHER" id="PTHR10380">
    <property type="entry name" value="CUTICLE PROTEIN"/>
    <property type="match status" value="1"/>
</dbReference>
<accession>A0A0A1WEV4</accession>
<dbReference type="EMBL" id="GBXI01017349">
    <property type="protein sequence ID" value="JAC96942.1"/>
    <property type="molecule type" value="Transcribed_RNA"/>
</dbReference>
<evidence type="ECO:0000256" key="2">
    <source>
        <dbReference type="PROSITE-ProRule" id="PRU00497"/>
    </source>
</evidence>
<reference evidence="4" key="1">
    <citation type="submission" date="2014-11" db="EMBL/GenBank/DDBJ databases">
        <authorList>
            <person name="Geib S."/>
        </authorList>
    </citation>
    <scope>NUCLEOTIDE SEQUENCE</scope>
</reference>
<dbReference type="GO" id="GO:0008010">
    <property type="term" value="F:structural constituent of chitin-based larval cuticle"/>
    <property type="evidence" value="ECO:0007669"/>
    <property type="project" value="TreeGrafter"/>
</dbReference>
<dbReference type="InterPro" id="IPR050468">
    <property type="entry name" value="Cuticle_Struct_Prot"/>
</dbReference>
<protein>
    <submittedName>
        <fullName evidence="4">Larval cuticle protein 8</fullName>
    </submittedName>
</protein>
<dbReference type="Pfam" id="PF00379">
    <property type="entry name" value="Chitin_bind_4"/>
    <property type="match status" value="1"/>
</dbReference>
<proteinExistence type="predicted"/>
<organism evidence="4">
    <name type="scientific">Zeugodacus cucurbitae</name>
    <name type="common">Melon fruit fly</name>
    <name type="synonym">Bactrocera cucurbitae</name>
    <dbReference type="NCBI Taxonomy" id="28588"/>
    <lineage>
        <taxon>Eukaryota</taxon>
        <taxon>Metazoa</taxon>
        <taxon>Ecdysozoa</taxon>
        <taxon>Arthropoda</taxon>
        <taxon>Hexapoda</taxon>
        <taxon>Insecta</taxon>
        <taxon>Pterygota</taxon>
        <taxon>Neoptera</taxon>
        <taxon>Endopterygota</taxon>
        <taxon>Diptera</taxon>
        <taxon>Brachycera</taxon>
        <taxon>Muscomorpha</taxon>
        <taxon>Tephritoidea</taxon>
        <taxon>Tephritidae</taxon>
        <taxon>Zeugodacus</taxon>
        <taxon>Zeugodacus</taxon>
    </lineage>
</organism>
<dbReference type="AlphaFoldDB" id="A0A0A1WEV4"/>
<keyword evidence="1 2" id="KW-0193">Cuticle</keyword>
<feature type="signal peptide" evidence="3">
    <location>
        <begin position="1"/>
        <end position="22"/>
    </location>
</feature>
<dbReference type="PRINTS" id="PR00947">
    <property type="entry name" value="CUTICLE"/>
</dbReference>
<sequence>MKFTTLFAFVVLLLAHALVTSAAPPAEPQVEIVRQDVNVAPESYKYGFETSDGTQHDEEGQLKNVGTDDEAIVVKGSYKYVGDDGVTYHVSYTADEHGFQPVGEHLPKA</sequence>
<feature type="chain" id="PRO_5001982144" evidence="3">
    <location>
        <begin position="23"/>
        <end position="109"/>
    </location>
</feature>
<keyword evidence="3" id="KW-0732">Signal</keyword>